<reference evidence="2 3" key="1">
    <citation type="submission" date="2020-12" db="EMBL/GenBank/DDBJ databases">
        <title>Enhanced detection system for hospital associated transmission using whole genome sequencing surveillance.</title>
        <authorList>
            <person name="Harrison L.H."/>
            <person name="Van Tyne D."/>
            <person name="Marsh J.W."/>
            <person name="Griffith M.P."/>
            <person name="Snyder D.J."/>
            <person name="Cooper V.S."/>
            <person name="Mustapha M."/>
        </authorList>
    </citation>
    <scope>NUCLEOTIDE SEQUENCE [LARGE SCALE GENOMIC DNA]</scope>
    <source>
        <strain evidence="2 3">SER00238</strain>
    </source>
</reference>
<keyword evidence="1" id="KW-0472">Membrane</keyword>
<proteinExistence type="predicted"/>
<keyword evidence="3" id="KW-1185">Reference proteome</keyword>
<protein>
    <submittedName>
        <fullName evidence="2">Uncharacterized protein</fullName>
    </submittedName>
</protein>
<feature type="transmembrane region" description="Helical" evidence="1">
    <location>
        <begin position="73"/>
        <end position="94"/>
    </location>
</feature>
<dbReference type="RefSeq" id="WP_198642609.1">
    <property type="nucleotide sequence ID" value="NZ_JAEHSL010000035.1"/>
</dbReference>
<dbReference type="Proteomes" id="UP000639004">
    <property type="component" value="Unassembled WGS sequence"/>
</dbReference>
<organism evidence="2 3">
    <name type="scientific">Serratia proteamaculans</name>
    <dbReference type="NCBI Taxonomy" id="28151"/>
    <lineage>
        <taxon>Bacteria</taxon>
        <taxon>Pseudomonadati</taxon>
        <taxon>Pseudomonadota</taxon>
        <taxon>Gammaproteobacteria</taxon>
        <taxon>Enterobacterales</taxon>
        <taxon>Yersiniaceae</taxon>
        <taxon>Serratia</taxon>
    </lineage>
</organism>
<evidence type="ECO:0000256" key="1">
    <source>
        <dbReference type="SAM" id="Phobius"/>
    </source>
</evidence>
<feature type="transmembrane region" description="Helical" evidence="1">
    <location>
        <begin position="43"/>
        <end position="61"/>
    </location>
</feature>
<keyword evidence="1" id="KW-1133">Transmembrane helix</keyword>
<gene>
    <name evidence="2" type="ORF">JEQ07_23845</name>
</gene>
<evidence type="ECO:0000313" key="2">
    <source>
        <dbReference type="EMBL" id="MBI6183414.1"/>
    </source>
</evidence>
<dbReference type="EMBL" id="JAEHSL010000035">
    <property type="protein sequence ID" value="MBI6183414.1"/>
    <property type="molecule type" value="Genomic_DNA"/>
</dbReference>
<keyword evidence="1" id="KW-0812">Transmembrane</keyword>
<accession>A0ABS0TYG3</accession>
<evidence type="ECO:0000313" key="3">
    <source>
        <dbReference type="Proteomes" id="UP000639004"/>
    </source>
</evidence>
<sequence length="189" mass="21299">MKKPPEDYFLDADDELVDFLEAQGEACIKELHQSNMINKENGYKLLSILIVGIGSSFLLLTQKEHQTFLDAGLAVFTVYWSLCAVYLVLNVLAVKQRGLITASPFVLYSEKFKNIDAADFEYFKTNGFCGGCNRLPVIRRYRLETLSTTADEMSEHNGKISLQLTRVRIATILTPACAIFVSVITYFFS</sequence>
<feature type="transmembrane region" description="Helical" evidence="1">
    <location>
        <begin position="169"/>
        <end position="188"/>
    </location>
</feature>
<comment type="caution">
    <text evidence="2">The sequence shown here is derived from an EMBL/GenBank/DDBJ whole genome shotgun (WGS) entry which is preliminary data.</text>
</comment>
<name>A0ABS0TYG3_SERPR</name>